<name>A0AAE0WYK4_9PEZI</name>
<sequence length="174" mass="19904">MLLLGIESSNQRRSRWGMEEVLVASMDLLSAAEQVTHDSATHSHRHGWVSPAEQMRSGVLQVRQLTCLLGRSILTDATYVGRLRCGEVWAIPFQWTLYRFQKVLRHGWKVPRVTFFETTRREANRLGVRALYWRMKLHVMLSRRLVIHPTAGTGRGVERSDDDDDLGGVVFGCT</sequence>
<evidence type="ECO:0000313" key="2">
    <source>
        <dbReference type="Proteomes" id="UP001270362"/>
    </source>
</evidence>
<reference evidence="1" key="2">
    <citation type="submission" date="2023-06" db="EMBL/GenBank/DDBJ databases">
        <authorList>
            <consortium name="Lawrence Berkeley National Laboratory"/>
            <person name="Haridas S."/>
            <person name="Hensen N."/>
            <person name="Bonometti L."/>
            <person name="Westerberg I."/>
            <person name="Brannstrom I.O."/>
            <person name="Guillou S."/>
            <person name="Cros-Aarteil S."/>
            <person name="Calhoun S."/>
            <person name="Kuo A."/>
            <person name="Mondo S."/>
            <person name="Pangilinan J."/>
            <person name="Riley R."/>
            <person name="Labutti K."/>
            <person name="Andreopoulos B."/>
            <person name="Lipzen A."/>
            <person name="Chen C."/>
            <person name="Yanf M."/>
            <person name="Daum C."/>
            <person name="Ng V."/>
            <person name="Clum A."/>
            <person name="Steindorff A."/>
            <person name="Ohm R."/>
            <person name="Martin F."/>
            <person name="Silar P."/>
            <person name="Natvig D."/>
            <person name="Lalanne C."/>
            <person name="Gautier V."/>
            <person name="Ament-Velasquez S.L."/>
            <person name="Kruys A."/>
            <person name="Hutchinson M.I."/>
            <person name="Powell A.J."/>
            <person name="Barry K."/>
            <person name="Miller A.N."/>
            <person name="Grigoriev I.V."/>
            <person name="Debuchy R."/>
            <person name="Gladieux P."/>
            <person name="Thoren M.H."/>
            <person name="Johannesson H."/>
        </authorList>
    </citation>
    <scope>NUCLEOTIDE SEQUENCE</scope>
    <source>
        <strain evidence="1">CBS 314.62</strain>
    </source>
</reference>
<evidence type="ECO:0000313" key="1">
    <source>
        <dbReference type="EMBL" id="KAK3680623.1"/>
    </source>
</evidence>
<keyword evidence="2" id="KW-1185">Reference proteome</keyword>
<organism evidence="1 2">
    <name type="scientific">Podospora appendiculata</name>
    <dbReference type="NCBI Taxonomy" id="314037"/>
    <lineage>
        <taxon>Eukaryota</taxon>
        <taxon>Fungi</taxon>
        <taxon>Dikarya</taxon>
        <taxon>Ascomycota</taxon>
        <taxon>Pezizomycotina</taxon>
        <taxon>Sordariomycetes</taxon>
        <taxon>Sordariomycetidae</taxon>
        <taxon>Sordariales</taxon>
        <taxon>Podosporaceae</taxon>
        <taxon>Podospora</taxon>
    </lineage>
</organism>
<dbReference type="EMBL" id="JAULSO010000018">
    <property type="protein sequence ID" value="KAK3680623.1"/>
    <property type="molecule type" value="Genomic_DNA"/>
</dbReference>
<dbReference type="AlphaFoldDB" id="A0AAE0WYK4"/>
<dbReference type="Proteomes" id="UP001270362">
    <property type="component" value="Unassembled WGS sequence"/>
</dbReference>
<reference evidence="1" key="1">
    <citation type="journal article" date="2023" name="Mol. Phylogenet. Evol.">
        <title>Genome-scale phylogeny and comparative genomics of the fungal order Sordariales.</title>
        <authorList>
            <person name="Hensen N."/>
            <person name="Bonometti L."/>
            <person name="Westerberg I."/>
            <person name="Brannstrom I.O."/>
            <person name="Guillou S."/>
            <person name="Cros-Aarteil S."/>
            <person name="Calhoun S."/>
            <person name="Haridas S."/>
            <person name="Kuo A."/>
            <person name="Mondo S."/>
            <person name="Pangilinan J."/>
            <person name="Riley R."/>
            <person name="LaButti K."/>
            <person name="Andreopoulos B."/>
            <person name="Lipzen A."/>
            <person name="Chen C."/>
            <person name="Yan M."/>
            <person name="Daum C."/>
            <person name="Ng V."/>
            <person name="Clum A."/>
            <person name="Steindorff A."/>
            <person name="Ohm R.A."/>
            <person name="Martin F."/>
            <person name="Silar P."/>
            <person name="Natvig D.O."/>
            <person name="Lalanne C."/>
            <person name="Gautier V."/>
            <person name="Ament-Velasquez S.L."/>
            <person name="Kruys A."/>
            <person name="Hutchinson M.I."/>
            <person name="Powell A.J."/>
            <person name="Barry K."/>
            <person name="Miller A.N."/>
            <person name="Grigoriev I.V."/>
            <person name="Debuchy R."/>
            <person name="Gladieux P."/>
            <person name="Hiltunen Thoren M."/>
            <person name="Johannesson H."/>
        </authorList>
    </citation>
    <scope>NUCLEOTIDE SEQUENCE</scope>
    <source>
        <strain evidence="1">CBS 314.62</strain>
    </source>
</reference>
<protein>
    <submittedName>
        <fullName evidence="1">Uncharacterized protein</fullName>
    </submittedName>
</protein>
<accession>A0AAE0WYK4</accession>
<gene>
    <name evidence="1" type="ORF">B0T22DRAFT_119810</name>
</gene>
<comment type="caution">
    <text evidence="1">The sequence shown here is derived from an EMBL/GenBank/DDBJ whole genome shotgun (WGS) entry which is preliminary data.</text>
</comment>
<proteinExistence type="predicted"/>